<reference evidence="5 7" key="2">
    <citation type="submission" date="2023-09" db="EMBL/GenBank/DDBJ databases">
        <title>Genomic characteristic of L. casei group strains isolated from clinical sources.</title>
        <authorList>
            <person name="Jarocki P."/>
        </authorList>
    </citation>
    <scope>NUCLEOTIDE SEQUENCE [LARGE SCALE GENOMIC DNA]</scope>
    <source>
        <strain evidence="5 7">LMG 24099</strain>
    </source>
</reference>
<evidence type="ECO:0000259" key="3">
    <source>
        <dbReference type="Pfam" id="PF01156"/>
    </source>
</evidence>
<evidence type="ECO:0000313" key="7">
    <source>
        <dbReference type="Proteomes" id="UP001303564"/>
    </source>
</evidence>
<reference evidence="4 6" key="1">
    <citation type="journal article" date="2017" name="Front. Immunol.">
        <title>Complete Genome Sequence of Lactobacillus casei LC5, a Potential Probiotics for Atopic Dermatitis.</title>
        <authorList>
            <person name="Kang J."/>
            <person name="Chung W.H."/>
            <person name="Lim T.J."/>
            <person name="Whon T.W."/>
            <person name="Lim S."/>
            <person name="Nam Y.D."/>
        </authorList>
    </citation>
    <scope>NUCLEOTIDE SEQUENCE [LARGE SCALE GENOMIC DNA]</scope>
    <source>
        <strain evidence="4 6">LC5</strain>
    </source>
</reference>
<dbReference type="PANTHER" id="PTHR12304:SF15">
    <property type="entry name" value="NON-SPECIFIC RIBONUCLEOSIDE HYDROLASE RIHC"/>
    <property type="match status" value="1"/>
</dbReference>
<dbReference type="InterPro" id="IPR001910">
    <property type="entry name" value="Inosine/uridine_hydrolase_dom"/>
</dbReference>
<dbReference type="Proteomes" id="UP001303564">
    <property type="component" value="Chromosome"/>
</dbReference>
<dbReference type="Pfam" id="PF01156">
    <property type="entry name" value="IU_nuc_hydro"/>
    <property type="match status" value="1"/>
</dbReference>
<protein>
    <submittedName>
        <fullName evidence="4 5">Nucleoside hydrolase</fullName>
    </submittedName>
</protein>
<dbReference type="GO" id="GO:0005829">
    <property type="term" value="C:cytosol"/>
    <property type="evidence" value="ECO:0007669"/>
    <property type="project" value="TreeGrafter"/>
</dbReference>
<evidence type="ECO:0000256" key="1">
    <source>
        <dbReference type="ARBA" id="ARBA00022801"/>
    </source>
</evidence>
<dbReference type="EMBL" id="CP136128">
    <property type="protein sequence ID" value="WNX27900.1"/>
    <property type="molecule type" value="Genomic_DNA"/>
</dbReference>
<dbReference type="InterPro" id="IPR036452">
    <property type="entry name" value="Ribo_hydro-like"/>
</dbReference>
<keyword evidence="1 4" id="KW-0378">Hydrolase</keyword>
<dbReference type="Proteomes" id="UP000195609">
    <property type="component" value="Chromosome"/>
</dbReference>
<dbReference type="GO" id="GO:0006152">
    <property type="term" value="P:purine nucleoside catabolic process"/>
    <property type="evidence" value="ECO:0007669"/>
    <property type="project" value="TreeGrafter"/>
</dbReference>
<organism evidence="4 6">
    <name type="scientific">Lacticaseibacillus casei</name>
    <name type="common">Lactobacillus casei</name>
    <dbReference type="NCBI Taxonomy" id="1582"/>
    <lineage>
        <taxon>Bacteria</taxon>
        <taxon>Bacillati</taxon>
        <taxon>Bacillota</taxon>
        <taxon>Bacilli</taxon>
        <taxon>Lactobacillales</taxon>
        <taxon>Lactobacillaceae</taxon>
        <taxon>Lacticaseibacillus</taxon>
    </lineage>
</organism>
<dbReference type="SUPFAM" id="SSF53590">
    <property type="entry name" value="Nucleoside hydrolase"/>
    <property type="match status" value="1"/>
</dbReference>
<dbReference type="Gene3D" id="3.90.245.10">
    <property type="entry name" value="Ribonucleoside hydrolase-like"/>
    <property type="match status" value="1"/>
</dbReference>
<accession>A0AAN1EXT9</accession>
<name>A0AAN1EXT9_LACCA</name>
<dbReference type="AlphaFoldDB" id="A0AAN1EXT9"/>
<feature type="domain" description="Inosine/uridine-preferring nucleoside hydrolase" evidence="3">
    <location>
        <begin position="10"/>
        <end position="298"/>
    </location>
</feature>
<keyword evidence="7" id="KW-1185">Reference proteome</keyword>
<dbReference type="InterPro" id="IPR023186">
    <property type="entry name" value="IUNH"/>
</dbReference>
<gene>
    <name evidence="4" type="ORF">BGL52_01760</name>
    <name evidence="5" type="ORF">RWA16_01755</name>
</gene>
<dbReference type="EMBL" id="CP017065">
    <property type="protein sequence ID" value="ARY90553.1"/>
    <property type="molecule type" value="Genomic_DNA"/>
</dbReference>
<evidence type="ECO:0000313" key="5">
    <source>
        <dbReference type="EMBL" id="WNX27900.1"/>
    </source>
</evidence>
<keyword evidence="2" id="KW-0326">Glycosidase</keyword>
<sequence length="311" mass="33224">MSTTSPAPTIISTDPGIDDAVAIAIALGSPMLDVQLICPIAGNVSVEKTTLNTRRLLTFLNQAPRVVQGSSKPLLRPLKDASGVHGKTGMDGYPFPEPAVAVDTLLPAAVAMHETVMANSRPVTLIGIGPLTDIALFIHQYPDDLKKIKELVLMGGALGRGNLGVLSEFNFGTDPEAAKIVFNSGLPIRVAPMEIGRQAKILPETSEKIKQLGKVGDMFYALFSKYRGGSFKTGLNMYDALAVAMILEPSYFNEVTTHVEIETRGEFTAGASLIDLKGYLERPDNASVSTNVDSEKFESWFVDAIAATASL</sequence>
<dbReference type="PANTHER" id="PTHR12304">
    <property type="entry name" value="INOSINE-URIDINE PREFERRING NUCLEOSIDE HYDROLASE"/>
    <property type="match status" value="1"/>
</dbReference>
<evidence type="ECO:0000313" key="4">
    <source>
        <dbReference type="EMBL" id="ARY90553.1"/>
    </source>
</evidence>
<evidence type="ECO:0000313" key="6">
    <source>
        <dbReference type="Proteomes" id="UP000195609"/>
    </source>
</evidence>
<dbReference type="RefSeq" id="WP_087911477.1">
    <property type="nucleotide sequence ID" value="NZ_CP017065.1"/>
</dbReference>
<dbReference type="GO" id="GO:0008477">
    <property type="term" value="F:purine nucleosidase activity"/>
    <property type="evidence" value="ECO:0007669"/>
    <property type="project" value="TreeGrafter"/>
</dbReference>
<evidence type="ECO:0000256" key="2">
    <source>
        <dbReference type="ARBA" id="ARBA00023295"/>
    </source>
</evidence>
<proteinExistence type="predicted"/>
<dbReference type="CDD" id="cd02651">
    <property type="entry name" value="nuc_hydro_IU_UC_XIUA"/>
    <property type="match status" value="1"/>
</dbReference>